<dbReference type="Pfam" id="PF00410">
    <property type="entry name" value="Ribosomal_S8"/>
    <property type="match status" value="1"/>
</dbReference>
<dbReference type="Proteomes" id="UP000194003">
    <property type="component" value="Unassembled WGS sequence"/>
</dbReference>
<evidence type="ECO:0000313" key="11">
    <source>
        <dbReference type="Proteomes" id="UP000194003"/>
    </source>
</evidence>
<dbReference type="Gene3D" id="3.30.1370.30">
    <property type="match status" value="1"/>
</dbReference>
<dbReference type="Gene3D" id="3.30.1490.10">
    <property type="match status" value="1"/>
</dbReference>
<dbReference type="NCBIfam" id="NF001109">
    <property type="entry name" value="PRK00136.1"/>
    <property type="match status" value="1"/>
</dbReference>
<accession>A0A1Y2K3C4</accession>
<dbReference type="AlphaFoldDB" id="A0A1Y2K3C4"/>
<dbReference type="EMBL" id="LVJN01000020">
    <property type="protein sequence ID" value="OSM02462.1"/>
    <property type="molecule type" value="Genomic_DNA"/>
</dbReference>
<comment type="function">
    <text evidence="8">One of the primary rRNA binding proteins, it binds directly to 16S rRNA central domain where it helps coordinate assembly of the platform of the 30S subunit.</text>
</comment>
<dbReference type="GO" id="GO:1990904">
    <property type="term" value="C:ribonucleoprotein complex"/>
    <property type="evidence" value="ECO:0007669"/>
    <property type="project" value="UniProtKB-KW"/>
</dbReference>
<dbReference type="GO" id="GO:0019843">
    <property type="term" value="F:rRNA binding"/>
    <property type="evidence" value="ECO:0007669"/>
    <property type="project" value="UniProtKB-UniRule"/>
</dbReference>
<comment type="subunit">
    <text evidence="7 8">Part of the 30S ribosomal subunit. Contacts proteins S5 and S12.</text>
</comment>
<dbReference type="GO" id="GO:0003735">
    <property type="term" value="F:structural constituent of ribosome"/>
    <property type="evidence" value="ECO:0007669"/>
    <property type="project" value="InterPro"/>
</dbReference>
<dbReference type="PANTHER" id="PTHR11758">
    <property type="entry name" value="40S RIBOSOMAL PROTEIN S15A"/>
    <property type="match status" value="1"/>
</dbReference>
<dbReference type="PROSITE" id="PS00053">
    <property type="entry name" value="RIBOSOMAL_S8"/>
    <property type="match status" value="1"/>
</dbReference>
<keyword evidence="3 8" id="KW-0694">RNA-binding</keyword>
<name>A0A1Y2K3C4_9PROT</name>
<keyword evidence="4 8" id="KW-0689">Ribosomal protein</keyword>
<dbReference type="GO" id="GO:0005840">
    <property type="term" value="C:ribosome"/>
    <property type="evidence" value="ECO:0007669"/>
    <property type="project" value="UniProtKB-KW"/>
</dbReference>
<evidence type="ECO:0000256" key="3">
    <source>
        <dbReference type="ARBA" id="ARBA00022884"/>
    </source>
</evidence>
<gene>
    <name evidence="8" type="primary">rpsH</name>
    <name evidence="10" type="ORF">MAIT1_02606</name>
</gene>
<dbReference type="FunFam" id="3.30.1490.10:FF:000001">
    <property type="entry name" value="30S ribosomal protein S8"/>
    <property type="match status" value="1"/>
</dbReference>
<evidence type="ECO:0000313" key="10">
    <source>
        <dbReference type="EMBL" id="OSM02462.1"/>
    </source>
</evidence>
<dbReference type="HAMAP" id="MF_01302_B">
    <property type="entry name" value="Ribosomal_uS8_B"/>
    <property type="match status" value="1"/>
</dbReference>
<dbReference type="FunFam" id="3.30.1370.30:FF:000002">
    <property type="entry name" value="30S ribosomal protein S8"/>
    <property type="match status" value="1"/>
</dbReference>
<keyword evidence="11" id="KW-1185">Reference proteome</keyword>
<sequence length="132" mass="14645">MSMTDPISDMLTRIRNAQMRRRQTVLVPKSKMKARIAAILQEEGYIDGIAEASCENGHPALELTLKYVRNKPVIEEIKRISKPGRRQYVSKTEIPQVYQGLGVAILSTSSGVISSREARKLGVGGELLCTVF</sequence>
<dbReference type="InterPro" id="IPR035987">
    <property type="entry name" value="Ribosomal_uS8_sf"/>
</dbReference>
<comment type="similarity">
    <text evidence="1 8 9">Belongs to the universal ribosomal protein uS8 family.</text>
</comment>
<protein>
    <recommendedName>
        <fullName evidence="6 8">Small ribosomal subunit protein uS8</fullName>
    </recommendedName>
</protein>
<keyword evidence="5 8" id="KW-0687">Ribonucleoprotein</keyword>
<evidence type="ECO:0000256" key="9">
    <source>
        <dbReference type="RuleBase" id="RU003660"/>
    </source>
</evidence>
<evidence type="ECO:0000256" key="6">
    <source>
        <dbReference type="ARBA" id="ARBA00035258"/>
    </source>
</evidence>
<keyword evidence="2 8" id="KW-0699">rRNA-binding</keyword>
<evidence type="ECO:0000256" key="7">
    <source>
        <dbReference type="ARBA" id="ARBA00046740"/>
    </source>
</evidence>
<proteinExistence type="inferred from homology"/>
<evidence type="ECO:0000256" key="1">
    <source>
        <dbReference type="ARBA" id="ARBA00006471"/>
    </source>
</evidence>
<organism evidence="10 11">
    <name type="scientific">Magnetofaba australis IT-1</name>
    <dbReference type="NCBI Taxonomy" id="1434232"/>
    <lineage>
        <taxon>Bacteria</taxon>
        <taxon>Pseudomonadati</taxon>
        <taxon>Pseudomonadota</taxon>
        <taxon>Magnetococcia</taxon>
        <taxon>Magnetococcales</taxon>
        <taxon>Magnetococcaceae</taxon>
        <taxon>Magnetofaba</taxon>
    </lineage>
</organism>
<dbReference type="RefSeq" id="WP_198947930.1">
    <property type="nucleotide sequence ID" value="NZ_LVJN01000020.1"/>
</dbReference>
<evidence type="ECO:0000256" key="2">
    <source>
        <dbReference type="ARBA" id="ARBA00022730"/>
    </source>
</evidence>
<evidence type="ECO:0000256" key="8">
    <source>
        <dbReference type="HAMAP-Rule" id="MF_01302"/>
    </source>
</evidence>
<dbReference type="InterPro" id="IPR047863">
    <property type="entry name" value="Ribosomal_uS8_CS"/>
</dbReference>
<dbReference type="STRING" id="1434232.MAIT1_02606"/>
<dbReference type="InterPro" id="IPR000630">
    <property type="entry name" value="Ribosomal_uS8"/>
</dbReference>
<dbReference type="SUPFAM" id="SSF56047">
    <property type="entry name" value="Ribosomal protein S8"/>
    <property type="match status" value="1"/>
</dbReference>
<evidence type="ECO:0000256" key="4">
    <source>
        <dbReference type="ARBA" id="ARBA00022980"/>
    </source>
</evidence>
<dbReference type="GO" id="GO:0005737">
    <property type="term" value="C:cytoplasm"/>
    <property type="evidence" value="ECO:0007669"/>
    <property type="project" value="UniProtKB-ARBA"/>
</dbReference>
<evidence type="ECO:0000256" key="5">
    <source>
        <dbReference type="ARBA" id="ARBA00023274"/>
    </source>
</evidence>
<comment type="caution">
    <text evidence="10">The sequence shown here is derived from an EMBL/GenBank/DDBJ whole genome shotgun (WGS) entry which is preliminary data.</text>
</comment>
<dbReference type="GO" id="GO:0006412">
    <property type="term" value="P:translation"/>
    <property type="evidence" value="ECO:0007669"/>
    <property type="project" value="UniProtKB-UniRule"/>
</dbReference>
<reference evidence="10 11" key="1">
    <citation type="journal article" date="2016" name="BMC Genomics">
        <title>Combined genomic and structural analyses of a cultured magnetotactic bacterium reveals its niche adaptation to a dynamic environment.</title>
        <authorList>
            <person name="Araujo A.C."/>
            <person name="Morillo V."/>
            <person name="Cypriano J."/>
            <person name="Teixeira L.C."/>
            <person name="Leao P."/>
            <person name="Lyra S."/>
            <person name="Almeida L.G."/>
            <person name="Bazylinski D.A."/>
            <person name="Vasconcellos A.T."/>
            <person name="Abreu F."/>
            <person name="Lins U."/>
        </authorList>
    </citation>
    <scope>NUCLEOTIDE SEQUENCE [LARGE SCALE GENOMIC DNA]</scope>
    <source>
        <strain evidence="10 11">IT-1</strain>
    </source>
</reference>